<dbReference type="InterPro" id="IPR000719">
    <property type="entry name" value="Prot_kinase_dom"/>
</dbReference>
<feature type="domain" description="Protein kinase" evidence="1">
    <location>
        <begin position="24"/>
        <end position="304"/>
    </location>
</feature>
<reference evidence="2 3" key="1">
    <citation type="journal article" date="2019" name="Nat. Ecol. Evol.">
        <title>Megaphylogeny resolves global patterns of mushroom evolution.</title>
        <authorList>
            <person name="Varga T."/>
            <person name="Krizsan K."/>
            <person name="Foldi C."/>
            <person name="Dima B."/>
            <person name="Sanchez-Garcia M."/>
            <person name="Sanchez-Ramirez S."/>
            <person name="Szollosi G.J."/>
            <person name="Szarkandi J.G."/>
            <person name="Papp V."/>
            <person name="Albert L."/>
            <person name="Andreopoulos W."/>
            <person name="Angelini C."/>
            <person name="Antonin V."/>
            <person name="Barry K.W."/>
            <person name="Bougher N.L."/>
            <person name="Buchanan P."/>
            <person name="Buyck B."/>
            <person name="Bense V."/>
            <person name="Catcheside P."/>
            <person name="Chovatia M."/>
            <person name="Cooper J."/>
            <person name="Damon W."/>
            <person name="Desjardin D."/>
            <person name="Finy P."/>
            <person name="Geml J."/>
            <person name="Haridas S."/>
            <person name="Hughes K."/>
            <person name="Justo A."/>
            <person name="Karasinski D."/>
            <person name="Kautmanova I."/>
            <person name="Kiss B."/>
            <person name="Kocsube S."/>
            <person name="Kotiranta H."/>
            <person name="LaButti K.M."/>
            <person name="Lechner B.E."/>
            <person name="Liimatainen K."/>
            <person name="Lipzen A."/>
            <person name="Lukacs Z."/>
            <person name="Mihaltcheva S."/>
            <person name="Morgado L.N."/>
            <person name="Niskanen T."/>
            <person name="Noordeloos M.E."/>
            <person name="Ohm R.A."/>
            <person name="Ortiz-Santana B."/>
            <person name="Ovrebo C."/>
            <person name="Racz N."/>
            <person name="Riley R."/>
            <person name="Savchenko A."/>
            <person name="Shiryaev A."/>
            <person name="Soop K."/>
            <person name="Spirin V."/>
            <person name="Szebenyi C."/>
            <person name="Tomsovsky M."/>
            <person name="Tulloss R.E."/>
            <person name="Uehling J."/>
            <person name="Grigoriev I.V."/>
            <person name="Vagvolgyi C."/>
            <person name="Papp T."/>
            <person name="Martin F.M."/>
            <person name="Miettinen O."/>
            <person name="Hibbett D.S."/>
            <person name="Nagy L.G."/>
        </authorList>
    </citation>
    <scope>NUCLEOTIDE SEQUENCE [LARGE SCALE GENOMIC DNA]</scope>
    <source>
        <strain evidence="2 3">FP101781</strain>
    </source>
</reference>
<evidence type="ECO:0000259" key="1">
    <source>
        <dbReference type="PROSITE" id="PS50011"/>
    </source>
</evidence>
<comment type="caution">
    <text evidence="2">The sequence shown here is derived from an EMBL/GenBank/DDBJ whole genome shotgun (WGS) entry which is preliminary data.</text>
</comment>
<dbReference type="PROSITE" id="PS50011">
    <property type="entry name" value="PROTEIN_KINASE_DOM"/>
    <property type="match status" value="1"/>
</dbReference>
<sequence>MSQQALVTLQIPDDLTISSVDVQIAMDSVSWPDSMTNIYRGFYRGQPARFKELRPLHCYVQAGVGVRSILLLIAFLRRQHPSSRHVPISGVYQEDASLGGRVFLVESPYRYVGLREYIAANPGAERRLLLKRALEIIVDLHSRGLVHGIVRSKSFVVDSSGKLLLSEFEMMRMEDPNTPFHPIGGLSVATMAFAAPELLDSLRSNGSAPLTKAADMYSMGCFAYELFTGKAPFVPNERHTSHMAQVELITAVVDHNTRPERPPPGSNAQPHSHLTGEVWGVIEECWDPVPASRPSAVDLLRRLH</sequence>
<protein>
    <submittedName>
        <fullName evidence="2">Kinase-like protein</fullName>
    </submittedName>
</protein>
<keyword evidence="2" id="KW-0808">Transferase</keyword>
<keyword evidence="3" id="KW-1185">Reference proteome</keyword>
<dbReference type="SUPFAM" id="SSF56112">
    <property type="entry name" value="Protein kinase-like (PK-like)"/>
    <property type="match status" value="1"/>
</dbReference>
<dbReference type="EMBL" id="QPFP01000056">
    <property type="protein sequence ID" value="TEB25487.1"/>
    <property type="molecule type" value="Genomic_DNA"/>
</dbReference>
<name>A0A4Y7SUE2_COPMI</name>
<dbReference type="Pfam" id="PF00069">
    <property type="entry name" value="Pkinase"/>
    <property type="match status" value="1"/>
</dbReference>
<dbReference type="InterPro" id="IPR051681">
    <property type="entry name" value="Ser/Thr_Kinases-Pseudokinases"/>
</dbReference>
<dbReference type="Gene3D" id="1.10.510.10">
    <property type="entry name" value="Transferase(Phosphotransferase) domain 1"/>
    <property type="match status" value="1"/>
</dbReference>
<dbReference type="GO" id="GO:0004674">
    <property type="term" value="F:protein serine/threonine kinase activity"/>
    <property type="evidence" value="ECO:0007669"/>
    <property type="project" value="TreeGrafter"/>
</dbReference>
<accession>A0A4Y7SUE2</accession>
<dbReference type="SMART" id="SM00220">
    <property type="entry name" value="S_TKc"/>
    <property type="match status" value="1"/>
</dbReference>
<organism evidence="2 3">
    <name type="scientific">Coprinellus micaceus</name>
    <name type="common">Glistening ink-cap mushroom</name>
    <name type="synonym">Coprinus micaceus</name>
    <dbReference type="NCBI Taxonomy" id="71717"/>
    <lineage>
        <taxon>Eukaryota</taxon>
        <taxon>Fungi</taxon>
        <taxon>Dikarya</taxon>
        <taxon>Basidiomycota</taxon>
        <taxon>Agaricomycotina</taxon>
        <taxon>Agaricomycetes</taxon>
        <taxon>Agaricomycetidae</taxon>
        <taxon>Agaricales</taxon>
        <taxon>Agaricineae</taxon>
        <taxon>Psathyrellaceae</taxon>
        <taxon>Coprinellus</taxon>
    </lineage>
</organism>
<evidence type="ECO:0000313" key="3">
    <source>
        <dbReference type="Proteomes" id="UP000298030"/>
    </source>
</evidence>
<evidence type="ECO:0000313" key="2">
    <source>
        <dbReference type="EMBL" id="TEB25487.1"/>
    </source>
</evidence>
<dbReference type="AlphaFoldDB" id="A0A4Y7SUE2"/>
<dbReference type="Proteomes" id="UP000298030">
    <property type="component" value="Unassembled WGS sequence"/>
</dbReference>
<keyword evidence="2" id="KW-0418">Kinase</keyword>
<proteinExistence type="predicted"/>
<dbReference type="STRING" id="71717.A0A4Y7SUE2"/>
<dbReference type="InterPro" id="IPR011009">
    <property type="entry name" value="Kinase-like_dom_sf"/>
</dbReference>
<dbReference type="OrthoDB" id="1668230at2759"/>
<gene>
    <name evidence="2" type="ORF">FA13DRAFT_1817378</name>
</gene>
<dbReference type="GO" id="GO:0005524">
    <property type="term" value="F:ATP binding"/>
    <property type="evidence" value="ECO:0007669"/>
    <property type="project" value="InterPro"/>
</dbReference>
<dbReference type="PANTHER" id="PTHR44329">
    <property type="entry name" value="SERINE/THREONINE-PROTEIN KINASE TNNI3K-RELATED"/>
    <property type="match status" value="1"/>
</dbReference>